<evidence type="ECO:0000256" key="7">
    <source>
        <dbReference type="ARBA" id="ARBA00022984"/>
    </source>
</evidence>
<evidence type="ECO:0000313" key="12">
    <source>
        <dbReference type="EMBL" id="CCC57868.1"/>
    </source>
</evidence>
<name>G0V428_9CLOT</name>
<dbReference type="InterPro" id="IPR001182">
    <property type="entry name" value="FtsW/RodA"/>
</dbReference>
<evidence type="ECO:0000256" key="2">
    <source>
        <dbReference type="ARBA" id="ARBA00022475"/>
    </source>
</evidence>
<feature type="transmembrane region" description="Helical" evidence="11">
    <location>
        <begin position="228"/>
        <end position="250"/>
    </location>
</feature>
<dbReference type="GO" id="GO:0005886">
    <property type="term" value="C:plasma membrane"/>
    <property type="evidence" value="ECO:0007669"/>
    <property type="project" value="TreeGrafter"/>
</dbReference>
<feature type="transmembrane region" description="Helical" evidence="11">
    <location>
        <begin position="20"/>
        <end position="41"/>
    </location>
</feature>
<dbReference type="PANTHER" id="PTHR30474">
    <property type="entry name" value="CELL CYCLE PROTEIN"/>
    <property type="match status" value="1"/>
</dbReference>
<evidence type="ECO:0000256" key="10">
    <source>
        <dbReference type="ARBA" id="ARBA00023316"/>
    </source>
</evidence>
<dbReference type="GO" id="GO:0008360">
    <property type="term" value="P:regulation of cell shape"/>
    <property type="evidence" value="ECO:0007669"/>
    <property type="project" value="UniProtKB-KW"/>
</dbReference>
<dbReference type="RefSeq" id="WP_008907591.1">
    <property type="nucleotide sequence ID" value="NZ_CAKP01000007.1"/>
</dbReference>
<keyword evidence="5 11" id="KW-0812">Transmembrane</keyword>
<keyword evidence="6" id="KW-0133">Cell shape</keyword>
<evidence type="ECO:0000256" key="3">
    <source>
        <dbReference type="ARBA" id="ARBA00022676"/>
    </source>
</evidence>
<dbReference type="Pfam" id="PF01098">
    <property type="entry name" value="FTSW_RODA_SPOVE"/>
    <property type="match status" value="1"/>
</dbReference>
<evidence type="ECO:0000256" key="1">
    <source>
        <dbReference type="ARBA" id="ARBA00004141"/>
    </source>
</evidence>
<evidence type="ECO:0000256" key="4">
    <source>
        <dbReference type="ARBA" id="ARBA00022679"/>
    </source>
</evidence>
<reference evidence="12 13" key="1">
    <citation type="journal article" date="2011" name="J. Bacteriol.">
        <title>Draft genome sequence of Caloramator australicus strain RC3T, a thermoanaerobe from the Great Artesian Basin of Australia.</title>
        <authorList>
            <person name="Ogg C.D."/>
            <person name="Patel B.K.C."/>
        </authorList>
    </citation>
    <scope>NUCLEOTIDE SEQUENCE [LARGE SCALE GENOMIC DNA]</scope>
    <source>
        <strain evidence="12 13">RC3</strain>
    </source>
</reference>
<keyword evidence="8 11" id="KW-1133">Transmembrane helix</keyword>
<dbReference type="GO" id="GO:0009252">
    <property type="term" value="P:peptidoglycan biosynthetic process"/>
    <property type="evidence" value="ECO:0007669"/>
    <property type="project" value="UniProtKB-KW"/>
</dbReference>
<accession>G0V428</accession>
<evidence type="ECO:0000256" key="5">
    <source>
        <dbReference type="ARBA" id="ARBA00022692"/>
    </source>
</evidence>
<feature type="transmembrane region" description="Helical" evidence="11">
    <location>
        <begin position="347"/>
        <end position="365"/>
    </location>
</feature>
<comment type="caution">
    <text evidence="12">The sequence shown here is derived from an EMBL/GenBank/DDBJ whole genome shotgun (WGS) entry which is preliminary data.</text>
</comment>
<organism evidence="12 13">
    <name type="scientific">Caloramator australicus RC3</name>
    <dbReference type="NCBI Taxonomy" id="857293"/>
    <lineage>
        <taxon>Bacteria</taxon>
        <taxon>Bacillati</taxon>
        <taxon>Bacillota</taxon>
        <taxon>Clostridia</taxon>
        <taxon>Eubacteriales</taxon>
        <taxon>Clostridiaceae</taxon>
        <taxon>Caloramator</taxon>
    </lineage>
</organism>
<dbReference type="GO" id="GO:0016757">
    <property type="term" value="F:glycosyltransferase activity"/>
    <property type="evidence" value="ECO:0007669"/>
    <property type="project" value="UniProtKB-KW"/>
</dbReference>
<feature type="transmembrane region" description="Helical" evidence="11">
    <location>
        <begin position="163"/>
        <end position="180"/>
    </location>
</feature>
<keyword evidence="4" id="KW-0808">Transferase</keyword>
<keyword evidence="10" id="KW-0961">Cell wall biogenesis/degradation</keyword>
<dbReference type="NCBIfam" id="TIGR02210">
    <property type="entry name" value="rodA_shape"/>
    <property type="match status" value="1"/>
</dbReference>
<dbReference type="STRING" id="857293.CAAU_0219"/>
<dbReference type="OrthoDB" id="9812661at2"/>
<dbReference type="AlphaFoldDB" id="G0V428"/>
<dbReference type="GO" id="GO:0015648">
    <property type="term" value="F:lipid-linked peptidoglycan transporter activity"/>
    <property type="evidence" value="ECO:0007669"/>
    <property type="project" value="TreeGrafter"/>
</dbReference>
<dbReference type="EMBL" id="CAKP01000007">
    <property type="protein sequence ID" value="CCC57868.1"/>
    <property type="molecule type" value="Genomic_DNA"/>
</dbReference>
<keyword evidence="13" id="KW-1185">Reference proteome</keyword>
<gene>
    <name evidence="12" type="ORF">CAAU_0219</name>
</gene>
<dbReference type="InterPro" id="IPR018365">
    <property type="entry name" value="Cell_cycle_FtsW-rel_CS"/>
</dbReference>
<sequence>MLTKLSVDKKIMKNIDYSIIFSMIFIIASGIISIGAATLAFSQGNLQRLIFQSLFFIISMAIFFLIIFIDYNIIGGYYKILYSISIILLIAVLLFGSVRNNAKAWLGVGPLGIQPSEFAKIATIITIAKLLEDIENINTFKNLSKIAIIALIPMALIQLQPDTGTNLIFAMTILGMIFVAGLDLRFIYWTAIAGLTSFIAVWKLNILKEYQKNRILVFLKPEMDKLGAGYNAYLAKIAVGSGKFFGIGLFNSGLTDGKFIPEAPTDFIFCVFAEKFGFIGVLLLLLAYLNISLRGLYIAKNSKDRFGRFLVIGILSMFVFQILQNIGMDIGLMPITGIPLPFMSYGGSSLLTNVISIALIVNVGMRKQKINF</sequence>
<feature type="transmembrane region" description="Helical" evidence="11">
    <location>
        <begin position="80"/>
        <end position="98"/>
    </location>
</feature>
<feature type="transmembrane region" description="Helical" evidence="11">
    <location>
        <begin position="186"/>
        <end position="207"/>
    </location>
</feature>
<evidence type="ECO:0000256" key="11">
    <source>
        <dbReference type="SAM" id="Phobius"/>
    </source>
</evidence>
<proteinExistence type="predicted"/>
<evidence type="ECO:0000256" key="9">
    <source>
        <dbReference type="ARBA" id="ARBA00023136"/>
    </source>
</evidence>
<feature type="transmembrane region" description="Helical" evidence="11">
    <location>
        <begin position="53"/>
        <end position="74"/>
    </location>
</feature>
<keyword evidence="9 11" id="KW-0472">Membrane</keyword>
<dbReference type="GO" id="GO:0032153">
    <property type="term" value="C:cell division site"/>
    <property type="evidence" value="ECO:0007669"/>
    <property type="project" value="TreeGrafter"/>
</dbReference>
<dbReference type="Proteomes" id="UP000007652">
    <property type="component" value="Unassembled WGS sequence"/>
</dbReference>
<keyword evidence="7" id="KW-0573">Peptidoglycan synthesis</keyword>
<dbReference type="PANTHER" id="PTHR30474:SF1">
    <property type="entry name" value="PEPTIDOGLYCAN GLYCOSYLTRANSFERASE MRDB"/>
    <property type="match status" value="1"/>
</dbReference>
<dbReference type="GO" id="GO:0051301">
    <property type="term" value="P:cell division"/>
    <property type="evidence" value="ECO:0007669"/>
    <property type="project" value="InterPro"/>
</dbReference>
<dbReference type="InterPro" id="IPR011923">
    <property type="entry name" value="RodA/MrdB"/>
</dbReference>
<protein>
    <submittedName>
        <fullName evidence="12">Rod shape-determining protein RodA</fullName>
    </submittedName>
</protein>
<evidence type="ECO:0000256" key="8">
    <source>
        <dbReference type="ARBA" id="ARBA00022989"/>
    </source>
</evidence>
<feature type="transmembrane region" description="Helical" evidence="11">
    <location>
        <begin position="309"/>
        <end position="327"/>
    </location>
</feature>
<evidence type="ECO:0000313" key="13">
    <source>
        <dbReference type="Proteomes" id="UP000007652"/>
    </source>
</evidence>
<evidence type="ECO:0000256" key="6">
    <source>
        <dbReference type="ARBA" id="ARBA00022960"/>
    </source>
</evidence>
<keyword evidence="2" id="KW-1003">Cell membrane</keyword>
<dbReference type="PROSITE" id="PS00428">
    <property type="entry name" value="FTSW_RODA_SPOVE"/>
    <property type="match status" value="1"/>
</dbReference>
<dbReference type="GO" id="GO:0071555">
    <property type="term" value="P:cell wall organization"/>
    <property type="evidence" value="ECO:0007669"/>
    <property type="project" value="UniProtKB-KW"/>
</dbReference>
<feature type="transmembrane region" description="Helical" evidence="11">
    <location>
        <begin position="276"/>
        <end position="297"/>
    </location>
</feature>
<keyword evidence="3" id="KW-0328">Glycosyltransferase</keyword>
<comment type="subcellular location">
    <subcellularLocation>
        <location evidence="1">Membrane</location>
        <topology evidence="1">Multi-pass membrane protein</topology>
    </subcellularLocation>
</comment>
<dbReference type="eggNOG" id="COG0772">
    <property type="taxonomic scope" value="Bacteria"/>
</dbReference>